<evidence type="ECO:0000259" key="2">
    <source>
        <dbReference type="PROSITE" id="PS50943"/>
    </source>
</evidence>
<organism evidence="3 4">
    <name type="scientific">Isoptericola hypogeus</name>
    <dbReference type="NCBI Taxonomy" id="300179"/>
    <lineage>
        <taxon>Bacteria</taxon>
        <taxon>Bacillati</taxon>
        <taxon>Actinomycetota</taxon>
        <taxon>Actinomycetes</taxon>
        <taxon>Micrococcales</taxon>
        <taxon>Promicromonosporaceae</taxon>
        <taxon>Isoptericola</taxon>
    </lineage>
</organism>
<dbReference type="Pfam" id="PF01381">
    <property type="entry name" value="HTH_3"/>
    <property type="match status" value="1"/>
</dbReference>
<comment type="caution">
    <text evidence="3">The sequence shown here is derived from an EMBL/GenBank/DDBJ whole genome shotgun (WGS) entry which is preliminary data.</text>
</comment>
<dbReference type="InterPro" id="IPR010982">
    <property type="entry name" value="Lambda_DNA-bd_dom_sf"/>
</dbReference>
<dbReference type="SUPFAM" id="SSF47413">
    <property type="entry name" value="lambda repressor-like DNA-binding domains"/>
    <property type="match status" value="1"/>
</dbReference>
<reference evidence="3 4" key="1">
    <citation type="journal article" date="2019" name="Int. J. Syst. Evol. Microbiol.">
        <title>The Global Catalogue of Microorganisms (GCM) 10K type strain sequencing project: providing services to taxonomists for standard genome sequencing and annotation.</title>
        <authorList>
            <consortium name="The Broad Institute Genomics Platform"/>
            <consortium name="The Broad Institute Genome Sequencing Center for Infectious Disease"/>
            <person name="Wu L."/>
            <person name="Ma J."/>
        </authorList>
    </citation>
    <scope>NUCLEOTIDE SEQUENCE [LARGE SCALE GENOMIC DNA]</scope>
    <source>
        <strain evidence="3 4">JCM 15589</strain>
    </source>
</reference>
<feature type="domain" description="HTH cro/C1-type" evidence="2">
    <location>
        <begin position="14"/>
        <end position="48"/>
    </location>
</feature>
<evidence type="ECO:0000313" key="4">
    <source>
        <dbReference type="Proteomes" id="UP001501138"/>
    </source>
</evidence>
<protein>
    <recommendedName>
        <fullName evidence="2">HTH cro/C1-type domain-containing protein</fullName>
    </recommendedName>
</protein>
<dbReference type="InterPro" id="IPR001387">
    <property type="entry name" value="Cro/C1-type_HTH"/>
</dbReference>
<gene>
    <name evidence="3" type="ORF">GCM10009809_42070</name>
</gene>
<name>A0ABN2JXM3_9MICO</name>
<sequence length="189" mass="20669">MLPVTVTPMEGSEIRAARKRAGLSQKELGKRVGASLRTVGNWERGETSSKGSTERLIEVLRPWLKPVENDAAPVSGPRPDVTLDDLSGLVERVAQLEDFRRQTQQRLDALERRTDPAGRDSVSGDRATLTDADAATTSHDVVDDASQRREGQATARVSRVDSTPAHAGEDPLWTEYKATRKKAPTKGDE</sequence>
<dbReference type="EMBL" id="BAAAPM010000029">
    <property type="protein sequence ID" value="GAA1742787.1"/>
    <property type="molecule type" value="Genomic_DNA"/>
</dbReference>
<evidence type="ECO:0000313" key="3">
    <source>
        <dbReference type="EMBL" id="GAA1742787.1"/>
    </source>
</evidence>
<proteinExistence type="predicted"/>
<feature type="compositionally biased region" description="Basic and acidic residues" evidence="1">
    <location>
        <begin position="140"/>
        <end position="151"/>
    </location>
</feature>
<dbReference type="Gene3D" id="1.10.260.40">
    <property type="entry name" value="lambda repressor-like DNA-binding domains"/>
    <property type="match status" value="1"/>
</dbReference>
<feature type="region of interest" description="Disordered" evidence="1">
    <location>
        <begin position="105"/>
        <end position="189"/>
    </location>
</feature>
<accession>A0ABN2JXM3</accession>
<feature type="compositionally biased region" description="Low complexity" evidence="1">
    <location>
        <begin position="127"/>
        <end position="139"/>
    </location>
</feature>
<dbReference type="PROSITE" id="PS50943">
    <property type="entry name" value="HTH_CROC1"/>
    <property type="match status" value="1"/>
</dbReference>
<dbReference type="SMART" id="SM00530">
    <property type="entry name" value="HTH_XRE"/>
    <property type="match status" value="1"/>
</dbReference>
<keyword evidence="4" id="KW-1185">Reference proteome</keyword>
<feature type="compositionally biased region" description="Basic residues" evidence="1">
    <location>
        <begin position="179"/>
        <end position="189"/>
    </location>
</feature>
<dbReference type="Proteomes" id="UP001501138">
    <property type="component" value="Unassembled WGS sequence"/>
</dbReference>
<evidence type="ECO:0000256" key="1">
    <source>
        <dbReference type="SAM" id="MobiDB-lite"/>
    </source>
</evidence>
<dbReference type="CDD" id="cd00093">
    <property type="entry name" value="HTH_XRE"/>
    <property type="match status" value="1"/>
</dbReference>
<feature type="compositionally biased region" description="Basic and acidic residues" evidence="1">
    <location>
        <begin position="108"/>
        <end position="118"/>
    </location>
</feature>